<dbReference type="Gene3D" id="3.40.50.410">
    <property type="entry name" value="von Willebrand factor, type A domain"/>
    <property type="match status" value="1"/>
</dbReference>
<dbReference type="AlphaFoldDB" id="A0A5C7B9G9"/>
<keyword evidence="1" id="KW-0812">Transmembrane</keyword>
<reference evidence="3 4" key="1">
    <citation type="submission" date="2019-08" db="EMBL/GenBank/DDBJ databases">
        <title>Genome of Psychroserpens burtonensis ACAM 167.</title>
        <authorList>
            <person name="Bowman J.P."/>
        </authorList>
    </citation>
    <scope>NUCLEOTIDE SEQUENCE [LARGE SCALE GENOMIC DNA]</scope>
    <source>
        <strain evidence="3 4">ACAM 167</strain>
    </source>
</reference>
<accession>A0A5C7B9G9</accession>
<dbReference type="STRING" id="1123037.GCA_000425305_01280"/>
<protein>
    <recommendedName>
        <fullName evidence="2">Aerotolerance regulator N-terminal domain-containing protein</fullName>
    </recommendedName>
</protein>
<feature type="domain" description="Aerotolerance regulator N-terminal" evidence="2">
    <location>
        <begin position="1"/>
        <end position="76"/>
    </location>
</feature>
<evidence type="ECO:0000256" key="1">
    <source>
        <dbReference type="SAM" id="Phobius"/>
    </source>
</evidence>
<feature type="transmembrane region" description="Helical" evidence="1">
    <location>
        <begin position="6"/>
        <end position="24"/>
    </location>
</feature>
<evidence type="ECO:0000313" key="4">
    <source>
        <dbReference type="Proteomes" id="UP000321938"/>
    </source>
</evidence>
<proteinExistence type="predicted"/>
<keyword evidence="1" id="KW-0472">Membrane</keyword>
<keyword evidence="4" id="KW-1185">Reference proteome</keyword>
<dbReference type="SUPFAM" id="SSF52317">
    <property type="entry name" value="Class I glutamine amidotransferase-like"/>
    <property type="match status" value="1"/>
</dbReference>
<feature type="transmembrane region" description="Helical" evidence="1">
    <location>
        <begin position="618"/>
        <end position="640"/>
    </location>
</feature>
<keyword evidence="1" id="KW-1133">Transmembrane helix</keyword>
<feature type="transmembrane region" description="Helical" evidence="1">
    <location>
        <begin position="56"/>
        <end position="78"/>
    </location>
</feature>
<dbReference type="EMBL" id="VOSB01000013">
    <property type="protein sequence ID" value="TXE17260.1"/>
    <property type="molecule type" value="Genomic_DNA"/>
</dbReference>
<dbReference type="PANTHER" id="PTHR37464">
    <property type="entry name" value="BLL2463 PROTEIN"/>
    <property type="match status" value="1"/>
</dbReference>
<dbReference type="Proteomes" id="UP000321938">
    <property type="component" value="Unassembled WGS sequence"/>
</dbReference>
<dbReference type="InterPro" id="IPR011933">
    <property type="entry name" value="Double_TM_dom"/>
</dbReference>
<dbReference type="PANTHER" id="PTHR37464:SF1">
    <property type="entry name" value="BLL2463 PROTEIN"/>
    <property type="match status" value="1"/>
</dbReference>
<dbReference type="InterPro" id="IPR024163">
    <property type="entry name" value="Aerotolerance_reg_N"/>
</dbReference>
<dbReference type="RefSeq" id="WP_028871281.1">
    <property type="nucleotide sequence ID" value="NZ_VOSB01000013.1"/>
</dbReference>
<sequence length="641" mass="72284">MQFKHPELLYALLLLIIPIIVHLFQLRKFKSVPFTNVKFLKELTLQTRKSSQIKKWLILITRMLLLAGVIIAFAQPYISTTDRFNTKSETVIYLDNSFSMQSPSINGSLLNTAIQNIIENIDENEQISLFTNDANFTKTSIKAIKNDLIQLKHSPNQLAYDAAILKGKNLFSSDNSSIKNLVLISDFQQKNESVTPTKDSLIAIKLVQLQPSNQNNITIDSVYISKTTVENLELTVIIKNQGNAIETLPVSLFNDDKLIAKTAVDITNEATTRFTIPTNSIFNGKLVIDDSNLQYDNTLYFNIDQREKINVLAINEAEDTFLQKIYTSDEFQYTASNFNALNYNTLDQQNLIILNELKDIPNSLGTTLKAFTDNGGKLLVIPSGDIRIANYNQLFNGYGLSSFDRLNSVEKKITSINYSHPLLTNVFDKRVSNFQYPKVNEFYSNVTNSVSSILSFEDGTSFLAQSGNAYCFSAAIESENSNFKNSPLIVPILYNIGKQSLKTGDLFYTIGEENTIDIATQLQQDDILTLVNGENSVIPLQQTYDNKVELITNTYPDIAGIVSVKNKDAFLKNLSFNFDRKESNLNYFDIQTINNMSLNTTVASAISDIKSATNVNELWKWFAIFAVIFLIIEMLILKFLK</sequence>
<dbReference type="InterPro" id="IPR036465">
    <property type="entry name" value="vWFA_dom_sf"/>
</dbReference>
<gene>
    <name evidence="3" type="ORF">ES692_09755</name>
</gene>
<dbReference type="NCBIfam" id="TIGR02226">
    <property type="entry name" value="two_anch"/>
    <property type="match status" value="1"/>
</dbReference>
<organism evidence="3 4">
    <name type="scientific">Psychroserpens burtonensis</name>
    <dbReference type="NCBI Taxonomy" id="49278"/>
    <lineage>
        <taxon>Bacteria</taxon>
        <taxon>Pseudomonadati</taxon>
        <taxon>Bacteroidota</taxon>
        <taxon>Flavobacteriia</taxon>
        <taxon>Flavobacteriales</taxon>
        <taxon>Flavobacteriaceae</taxon>
        <taxon>Psychroserpens</taxon>
    </lineage>
</organism>
<evidence type="ECO:0000259" key="2">
    <source>
        <dbReference type="Pfam" id="PF07584"/>
    </source>
</evidence>
<name>A0A5C7B9G9_9FLAO</name>
<comment type="caution">
    <text evidence="3">The sequence shown here is derived from an EMBL/GenBank/DDBJ whole genome shotgun (WGS) entry which is preliminary data.</text>
</comment>
<dbReference type="InterPro" id="IPR029062">
    <property type="entry name" value="Class_I_gatase-like"/>
</dbReference>
<dbReference type="Pfam" id="PF07584">
    <property type="entry name" value="BatA"/>
    <property type="match status" value="1"/>
</dbReference>
<dbReference type="OrthoDB" id="9810200at2"/>
<evidence type="ECO:0000313" key="3">
    <source>
        <dbReference type="EMBL" id="TXE17260.1"/>
    </source>
</evidence>